<gene>
    <name evidence="2" type="ORF">EVA_18302</name>
</gene>
<dbReference type="AlphaFoldDB" id="J9G223"/>
<sequence>MLVFRMLIMLMIPIMTLTIRMITVIPAITVMTHSIVERTVIIRIRADADFHQHTSPAMTPITIVIITNIPHLSARSLGNLKSNTYISPISSAASVTVIQHSVRNTIFQTQPLSEIRQFYSGIPIRPTDEQRNAILSRQSRSQQQKEEQ</sequence>
<name>J9G223_9ZZZZ</name>
<keyword evidence="1" id="KW-1133">Transmembrane helix</keyword>
<feature type="transmembrane region" description="Helical" evidence="1">
    <location>
        <begin position="6"/>
        <end position="28"/>
    </location>
</feature>
<reference evidence="2" key="1">
    <citation type="journal article" date="2012" name="PLoS ONE">
        <title>Gene sets for utilization of primary and secondary nutrition supplies in the distal gut of endangered iberian lynx.</title>
        <authorList>
            <person name="Alcaide M."/>
            <person name="Messina E."/>
            <person name="Richter M."/>
            <person name="Bargiela R."/>
            <person name="Peplies J."/>
            <person name="Huws S.A."/>
            <person name="Newbold C.J."/>
            <person name="Golyshin P.N."/>
            <person name="Simon M.A."/>
            <person name="Lopez G."/>
            <person name="Yakimov M.M."/>
            <person name="Ferrer M."/>
        </authorList>
    </citation>
    <scope>NUCLEOTIDE SEQUENCE</scope>
</reference>
<organism evidence="2">
    <name type="scientific">gut metagenome</name>
    <dbReference type="NCBI Taxonomy" id="749906"/>
    <lineage>
        <taxon>unclassified sequences</taxon>
        <taxon>metagenomes</taxon>
        <taxon>organismal metagenomes</taxon>
    </lineage>
</organism>
<dbReference type="EMBL" id="AMCI01006883">
    <property type="protein sequence ID" value="EJW93589.1"/>
    <property type="molecule type" value="Genomic_DNA"/>
</dbReference>
<proteinExistence type="predicted"/>
<comment type="caution">
    <text evidence="2">The sequence shown here is derived from an EMBL/GenBank/DDBJ whole genome shotgun (WGS) entry which is preliminary data.</text>
</comment>
<protein>
    <submittedName>
        <fullName evidence="2">Uncharacterized protein</fullName>
    </submittedName>
</protein>
<evidence type="ECO:0000256" key="1">
    <source>
        <dbReference type="SAM" id="Phobius"/>
    </source>
</evidence>
<keyword evidence="1" id="KW-0472">Membrane</keyword>
<evidence type="ECO:0000313" key="2">
    <source>
        <dbReference type="EMBL" id="EJW93589.1"/>
    </source>
</evidence>
<keyword evidence="1" id="KW-0812">Transmembrane</keyword>
<accession>J9G223</accession>